<dbReference type="SUPFAM" id="SSF53850">
    <property type="entry name" value="Periplasmic binding protein-like II"/>
    <property type="match status" value="1"/>
</dbReference>
<evidence type="ECO:0000313" key="4">
    <source>
        <dbReference type="Proteomes" id="UP000255207"/>
    </source>
</evidence>
<name>A0A370L7G1_9HYPH</name>
<dbReference type="Proteomes" id="UP000255207">
    <property type="component" value="Unassembled WGS sequence"/>
</dbReference>
<evidence type="ECO:0000313" key="3">
    <source>
        <dbReference type="EMBL" id="RDJ24743.1"/>
    </source>
</evidence>
<dbReference type="Pfam" id="PF03401">
    <property type="entry name" value="TctC"/>
    <property type="match status" value="1"/>
</dbReference>
<feature type="region of interest" description="Disordered" evidence="2">
    <location>
        <begin position="1"/>
        <end position="24"/>
    </location>
</feature>
<sequence length="365" mass="39227">MAASATSPAPCSRRTETPPRPIDRQQETWTANKKLGRTSHMIPLSKSLAAVLACVIGLSTASAAMAADTYPSRPVTMIVPFGAGGGTDVIARTVSDELSRALGQSIVVEARPGANGAIGSAVVARAVPDGYTLLFTAQSTYSLNPNLMKDPLFDQLKDLVPVASIGRSPWLIAVPMESEFKSLADVVAYGKANPGKLVFPFWQSSVLVTGETFGRMADIRMRKVPYKGQVEANTDFLGGRLPLMVTDIAGGRAPVEAGKMRLLASTTAKRSAAFPDVPTMREQGLDVVTDSMLAVFAPAGTPQPILDRLNQEVSRIVLGSEKVRDRLRQLGLEPTVMTQNEADAFVRSEMTRWEEMIRRAGLQKE</sequence>
<evidence type="ECO:0000256" key="2">
    <source>
        <dbReference type="SAM" id="MobiDB-lite"/>
    </source>
</evidence>
<protein>
    <submittedName>
        <fullName evidence="3">Tripartite tricarboxylate transporter substrate binding protein</fullName>
    </submittedName>
</protein>
<gene>
    <name evidence="3" type="ORF">DWE98_13825</name>
</gene>
<dbReference type="PIRSF" id="PIRSF017082">
    <property type="entry name" value="YflP"/>
    <property type="match status" value="1"/>
</dbReference>
<reference evidence="4" key="1">
    <citation type="submission" date="2018-07" db="EMBL/GenBank/DDBJ databases">
        <authorList>
            <person name="Safronova V.I."/>
            <person name="Chirak E.R."/>
            <person name="Sazanova A.L."/>
        </authorList>
    </citation>
    <scope>NUCLEOTIDE SEQUENCE [LARGE SCALE GENOMIC DNA]</scope>
    <source>
        <strain evidence="4">RCAM04685</strain>
    </source>
</reference>
<evidence type="ECO:0000256" key="1">
    <source>
        <dbReference type="ARBA" id="ARBA00006987"/>
    </source>
</evidence>
<dbReference type="OrthoDB" id="8443386at2"/>
<accession>A0A370L7G1</accession>
<dbReference type="InterPro" id="IPR042100">
    <property type="entry name" value="Bug_dom1"/>
</dbReference>
<keyword evidence="4" id="KW-1185">Reference proteome</keyword>
<proteinExistence type="inferred from homology"/>
<dbReference type="InterPro" id="IPR005064">
    <property type="entry name" value="BUG"/>
</dbReference>
<comment type="caution">
    <text evidence="3">The sequence shown here is derived from an EMBL/GenBank/DDBJ whole genome shotgun (WGS) entry which is preliminary data.</text>
</comment>
<dbReference type="PANTHER" id="PTHR42928:SF5">
    <property type="entry name" value="BLR1237 PROTEIN"/>
    <property type="match status" value="1"/>
</dbReference>
<feature type="compositionally biased region" description="Basic and acidic residues" evidence="2">
    <location>
        <begin position="13"/>
        <end position="24"/>
    </location>
</feature>
<dbReference type="Gene3D" id="3.40.190.150">
    <property type="entry name" value="Bordetella uptake gene, domain 1"/>
    <property type="match status" value="1"/>
</dbReference>
<dbReference type="Gene3D" id="3.40.190.10">
    <property type="entry name" value="Periplasmic binding protein-like II"/>
    <property type="match status" value="1"/>
</dbReference>
<dbReference type="PANTHER" id="PTHR42928">
    <property type="entry name" value="TRICARBOXYLATE-BINDING PROTEIN"/>
    <property type="match status" value="1"/>
</dbReference>
<dbReference type="EMBL" id="QQTP01000006">
    <property type="protein sequence ID" value="RDJ24743.1"/>
    <property type="molecule type" value="Genomic_DNA"/>
</dbReference>
<dbReference type="CDD" id="cd07012">
    <property type="entry name" value="PBP2_Bug_TTT"/>
    <property type="match status" value="1"/>
</dbReference>
<organism evidence="3 4">
    <name type="scientific">Bosea caraganae</name>
    <dbReference type="NCBI Taxonomy" id="2763117"/>
    <lineage>
        <taxon>Bacteria</taxon>
        <taxon>Pseudomonadati</taxon>
        <taxon>Pseudomonadota</taxon>
        <taxon>Alphaproteobacteria</taxon>
        <taxon>Hyphomicrobiales</taxon>
        <taxon>Boseaceae</taxon>
        <taxon>Bosea</taxon>
    </lineage>
</organism>
<comment type="similarity">
    <text evidence="1">Belongs to the UPF0065 (bug) family.</text>
</comment>
<dbReference type="AlphaFoldDB" id="A0A370L7G1"/>